<dbReference type="Pfam" id="PF00367">
    <property type="entry name" value="PTS_EIIB"/>
    <property type="match status" value="1"/>
</dbReference>
<evidence type="ECO:0000259" key="14">
    <source>
        <dbReference type="PROSITE" id="PS51103"/>
    </source>
</evidence>
<dbReference type="InterPro" id="IPR013013">
    <property type="entry name" value="PTS_EIIC_1"/>
</dbReference>
<dbReference type="SUPFAM" id="SSF55604">
    <property type="entry name" value="Glucose permease domain IIB"/>
    <property type="match status" value="1"/>
</dbReference>
<dbReference type="EMBL" id="JAUSUR010000002">
    <property type="protein sequence ID" value="MDQ0360703.1"/>
    <property type="molecule type" value="Genomic_DNA"/>
</dbReference>
<keyword evidence="16" id="KW-1185">Reference proteome</keyword>
<feature type="transmembrane region" description="Helical" evidence="12">
    <location>
        <begin position="145"/>
        <end position="166"/>
    </location>
</feature>
<dbReference type="PANTHER" id="PTHR30175:SF1">
    <property type="entry name" value="PTS SYSTEM ARBUTIN-, CELLOBIOSE-, AND SALICIN-SPECIFIC EIIBC COMPONENT-RELATED"/>
    <property type="match status" value="1"/>
</dbReference>
<dbReference type="PANTHER" id="PTHR30175">
    <property type="entry name" value="PHOSPHOTRANSFERASE SYSTEM TRANSPORT PROTEIN"/>
    <property type="match status" value="1"/>
</dbReference>
<dbReference type="Proteomes" id="UP001230220">
    <property type="component" value="Unassembled WGS sequence"/>
</dbReference>
<evidence type="ECO:0000256" key="4">
    <source>
        <dbReference type="ARBA" id="ARBA00022597"/>
    </source>
</evidence>
<keyword evidence="8" id="KW-0418">Kinase</keyword>
<feature type="transmembrane region" description="Helical" evidence="12">
    <location>
        <begin position="209"/>
        <end position="231"/>
    </location>
</feature>
<evidence type="ECO:0000256" key="5">
    <source>
        <dbReference type="ARBA" id="ARBA00022679"/>
    </source>
</evidence>
<evidence type="ECO:0000256" key="2">
    <source>
        <dbReference type="ARBA" id="ARBA00022448"/>
    </source>
</evidence>
<evidence type="ECO:0000256" key="3">
    <source>
        <dbReference type="ARBA" id="ARBA00022475"/>
    </source>
</evidence>
<feature type="transmembrane region" description="Helical" evidence="12">
    <location>
        <begin position="386"/>
        <end position="406"/>
    </location>
</feature>
<dbReference type="InterPro" id="IPR018113">
    <property type="entry name" value="PTrfase_EIIB_Cys"/>
</dbReference>
<dbReference type="Pfam" id="PF02378">
    <property type="entry name" value="PTS_EIIC"/>
    <property type="match status" value="1"/>
</dbReference>
<accession>A0ABU0E1E8</accession>
<keyword evidence="6" id="KW-0598">Phosphotransferase system</keyword>
<dbReference type="InterPro" id="IPR001996">
    <property type="entry name" value="PTS_IIB_1"/>
</dbReference>
<feature type="transmembrane region" description="Helical" evidence="12">
    <location>
        <begin position="105"/>
        <end position="133"/>
    </location>
</feature>
<keyword evidence="9 12" id="KW-1133">Transmembrane helix</keyword>
<proteinExistence type="predicted"/>
<evidence type="ECO:0000256" key="11">
    <source>
        <dbReference type="PROSITE-ProRule" id="PRU00421"/>
    </source>
</evidence>
<name>A0ABU0E1E8_9FIRM</name>
<reference evidence="15 16" key="1">
    <citation type="submission" date="2023-07" db="EMBL/GenBank/DDBJ databases">
        <title>Genomic Encyclopedia of Type Strains, Phase IV (KMG-IV): sequencing the most valuable type-strain genomes for metagenomic binning, comparative biology and taxonomic classification.</title>
        <authorList>
            <person name="Goeker M."/>
        </authorList>
    </citation>
    <scope>NUCLEOTIDE SEQUENCE [LARGE SCALE GENOMIC DNA]</scope>
    <source>
        <strain evidence="15 16">DSM 16784</strain>
    </source>
</reference>
<feature type="transmembrane region" description="Helical" evidence="12">
    <location>
        <begin position="282"/>
        <end position="306"/>
    </location>
</feature>
<protein>
    <submittedName>
        <fullName evidence="15">PTS system beta-glucosides-specific IIC component</fullName>
    </submittedName>
</protein>
<feature type="transmembrane region" description="Helical" evidence="12">
    <location>
        <begin position="426"/>
        <end position="447"/>
    </location>
</feature>
<feature type="transmembrane region" description="Helical" evidence="12">
    <location>
        <begin position="243"/>
        <end position="270"/>
    </location>
</feature>
<feature type="transmembrane region" description="Helical" evidence="12">
    <location>
        <begin position="178"/>
        <end position="197"/>
    </location>
</feature>
<dbReference type="PROSITE" id="PS01035">
    <property type="entry name" value="PTS_EIIB_TYPE_1_CYS"/>
    <property type="match status" value="1"/>
</dbReference>
<evidence type="ECO:0000259" key="13">
    <source>
        <dbReference type="PROSITE" id="PS51098"/>
    </source>
</evidence>
<evidence type="ECO:0000313" key="15">
    <source>
        <dbReference type="EMBL" id="MDQ0360703.1"/>
    </source>
</evidence>
<keyword evidence="7 12" id="KW-0812">Transmembrane</keyword>
<gene>
    <name evidence="15" type="ORF">J2S15_001448</name>
</gene>
<keyword evidence="3" id="KW-1003">Cell membrane</keyword>
<dbReference type="InterPro" id="IPR003352">
    <property type="entry name" value="PTS_EIIC"/>
</dbReference>
<dbReference type="InterPro" id="IPR050558">
    <property type="entry name" value="PTS_Sugar-Specific_Components"/>
</dbReference>
<dbReference type="InterPro" id="IPR036878">
    <property type="entry name" value="Glu_permease_IIB"/>
</dbReference>
<evidence type="ECO:0000256" key="9">
    <source>
        <dbReference type="ARBA" id="ARBA00022989"/>
    </source>
</evidence>
<evidence type="ECO:0000256" key="10">
    <source>
        <dbReference type="ARBA" id="ARBA00023136"/>
    </source>
</evidence>
<keyword evidence="2" id="KW-0813">Transport</keyword>
<comment type="caution">
    <text evidence="15">The sequence shown here is derived from an EMBL/GenBank/DDBJ whole genome shotgun (WGS) entry which is preliminary data.</text>
</comment>
<feature type="transmembrane region" description="Helical" evidence="12">
    <location>
        <begin position="360"/>
        <end position="379"/>
    </location>
</feature>
<dbReference type="PROSITE" id="PS51098">
    <property type="entry name" value="PTS_EIIB_TYPE_1"/>
    <property type="match status" value="1"/>
</dbReference>
<evidence type="ECO:0000256" key="7">
    <source>
        <dbReference type="ARBA" id="ARBA00022692"/>
    </source>
</evidence>
<evidence type="ECO:0000256" key="8">
    <source>
        <dbReference type="ARBA" id="ARBA00022777"/>
    </source>
</evidence>
<keyword evidence="5" id="KW-0808">Transferase</keyword>
<dbReference type="PROSITE" id="PS51103">
    <property type="entry name" value="PTS_EIIC_TYPE_1"/>
    <property type="match status" value="1"/>
</dbReference>
<dbReference type="RefSeq" id="WP_307406809.1">
    <property type="nucleotide sequence ID" value="NZ_JAUSUR010000002.1"/>
</dbReference>
<keyword evidence="10 12" id="KW-0472">Membrane</keyword>
<feature type="domain" description="PTS EIIC type-1" evidence="14">
    <location>
        <begin position="108"/>
        <end position="463"/>
    </location>
</feature>
<evidence type="ECO:0000313" key="16">
    <source>
        <dbReference type="Proteomes" id="UP001230220"/>
    </source>
</evidence>
<keyword evidence="4" id="KW-0762">Sugar transport</keyword>
<evidence type="ECO:0000256" key="12">
    <source>
        <dbReference type="SAM" id="Phobius"/>
    </source>
</evidence>
<evidence type="ECO:0000256" key="6">
    <source>
        <dbReference type="ARBA" id="ARBA00022683"/>
    </source>
</evidence>
<sequence>MDNKKFIEDMLPLVGGKENIKKAIHCHTRLRLTLYDYSVVDKEGVRALEGVMTTKDSADQFQIVIGDKVKDVYNELMKLGDFSGDNVDAQESEPKEKKKFNPISAFAETMSAVFTPLIIAICGSGLMTGIQILLLKTGIIMDGDAVYTTLAVLGDTAFYFLPFMVAISAADRFNCNKYMAVALVGVLMHPTWLSLLTEETTSISLFGVLPIRLLSYSSSVIPPLLSVYLLSKTEKILTKIVPASLNTVLVPFLEIGILGPLVLIVIGPFSQWASDLLANGYASLYAVASIPASILFGALYPLIVLSGTHLSFVPLMLDSIAKTGVDYIMPLMSIAHCGLAAASLAVYIKTKNPKFKSVAATGAIVTGIGLTEPALYGVALPLKKPLIISCICSGIGGAFYGLFNVSALSLGLSPLGSIPLYFTDTFVYWVIGAIFTAVIAFVGTWIWGYKAGDEEVIPQYRLKTAQEEA</sequence>
<organism evidence="15 16">
    <name type="scientific">Breznakia pachnodae</name>
    <dbReference type="NCBI Taxonomy" id="265178"/>
    <lineage>
        <taxon>Bacteria</taxon>
        <taxon>Bacillati</taxon>
        <taxon>Bacillota</taxon>
        <taxon>Erysipelotrichia</taxon>
        <taxon>Erysipelotrichales</taxon>
        <taxon>Erysipelotrichaceae</taxon>
        <taxon>Breznakia</taxon>
    </lineage>
</organism>
<dbReference type="Gene3D" id="3.30.1360.60">
    <property type="entry name" value="Glucose permease domain IIB"/>
    <property type="match status" value="1"/>
</dbReference>
<feature type="active site" description="Phosphocysteine intermediate; for EIIB activity" evidence="11">
    <location>
        <position position="26"/>
    </location>
</feature>
<feature type="domain" description="PTS EIIB type-1" evidence="13">
    <location>
        <begin position="4"/>
        <end position="86"/>
    </location>
</feature>
<comment type="subcellular location">
    <subcellularLocation>
        <location evidence="1">Cell membrane</location>
        <topology evidence="1">Multi-pass membrane protein</topology>
    </subcellularLocation>
</comment>
<feature type="transmembrane region" description="Helical" evidence="12">
    <location>
        <begin position="327"/>
        <end position="348"/>
    </location>
</feature>
<dbReference type="CDD" id="cd00212">
    <property type="entry name" value="PTS_IIB_glc"/>
    <property type="match status" value="1"/>
</dbReference>
<evidence type="ECO:0000256" key="1">
    <source>
        <dbReference type="ARBA" id="ARBA00004651"/>
    </source>
</evidence>